<evidence type="ECO:0000313" key="3">
    <source>
        <dbReference type="Proteomes" id="UP000032930"/>
    </source>
</evidence>
<dbReference type="InterPro" id="IPR041304">
    <property type="entry name" value="AbiTii"/>
</dbReference>
<dbReference type="RefSeq" id="WP_046337767.1">
    <property type="nucleotide sequence ID" value="NZ_CAWMEF010000001.1"/>
</dbReference>
<evidence type="ECO:0000313" key="2">
    <source>
        <dbReference type="EMBL" id="CDM92067.1"/>
    </source>
</evidence>
<sequence>MNNSPVLKLQDMASSSSTDIVELLSRAKMISVKLNLQDISEWIEHELNGYPSNDLLPDYRILKNIPIQAFNPHIGWIPYQFGGILRTDTETTELLTTIHLNNPVSMLTEFAKTTSTLYCDLPEPETKFLQKGARCNFRMAHCISPALIINIFSNIKLTILDWALLLENKKILGEGLLFSTKEKNEAIGMTVNNINNFHGNVNNAGTIGAGNTGDIHQQNTITAGDFNSLERQLKDYGVEDNDISELREIVQHSPVPTSSGSFGEKIGGWIGNTIGKAYSGSLKIAGSAAPALLTNALCHYFNIPV</sequence>
<organism evidence="2 3">
    <name type="scientific">Xenorhabdus bovienii</name>
    <name type="common">Xenorhabdus nematophila subsp. bovienii</name>
    <dbReference type="NCBI Taxonomy" id="40576"/>
    <lineage>
        <taxon>Bacteria</taxon>
        <taxon>Pseudomonadati</taxon>
        <taxon>Pseudomonadota</taxon>
        <taxon>Gammaproteobacteria</taxon>
        <taxon>Enterobacterales</taxon>
        <taxon>Morganellaceae</taxon>
        <taxon>Xenorhabdus</taxon>
    </lineage>
</organism>
<accession>A0A0B6XDY1</accession>
<dbReference type="Proteomes" id="UP000032930">
    <property type="component" value="Chromosome"/>
</dbReference>
<proteinExistence type="predicted"/>
<reference evidence="2 3" key="1">
    <citation type="submission" date="2014-02" db="EMBL/GenBank/DDBJ databases">
        <authorList>
            <person name="Genoscope - CEA"/>
        </authorList>
    </citation>
    <scope>NUCLEOTIDE SEQUENCE [LARGE SCALE GENOMIC DNA]</scope>
    <source>
        <strain evidence="2 3">CS03</strain>
    </source>
</reference>
<name>A0A0B6XDY1_XENBV</name>
<dbReference type="Pfam" id="PF18864">
    <property type="entry name" value="AbiTii"/>
    <property type="match status" value="1"/>
</dbReference>
<gene>
    <name evidence="2" type="ORF">XBW1_4724</name>
</gene>
<feature type="domain" description="AbiTii" evidence="1">
    <location>
        <begin position="7"/>
        <end position="188"/>
    </location>
</feature>
<evidence type="ECO:0000259" key="1">
    <source>
        <dbReference type="Pfam" id="PF18864"/>
    </source>
</evidence>
<dbReference type="KEGG" id="xbv:XBW1_4724"/>
<protein>
    <recommendedName>
        <fullName evidence="1">AbiTii domain-containing protein</fullName>
    </recommendedName>
</protein>
<dbReference type="AlphaFoldDB" id="A0A0B6XDY1"/>
<dbReference type="EMBL" id="FO818637">
    <property type="protein sequence ID" value="CDM92067.1"/>
    <property type="molecule type" value="Genomic_DNA"/>
</dbReference>